<protein>
    <submittedName>
        <fullName evidence="2">DUF2334 domain-containing protein</fullName>
    </submittedName>
</protein>
<dbReference type="Gene3D" id="3.20.20.370">
    <property type="entry name" value="Glycoside hydrolase/deacetylase"/>
    <property type="match status" value="1"/>
</dbReference>
<dbReference type="Proteomes" id="UP001595764">
    <property type="component" value="Unassembled WGS sequence"/>
</dbReference>
<comment type="caution">
    <text evidence="2">The sequence shown here is derived from an EMBL/GenBank/DDBJ whole genome shotgun (WGS) entry which is preliminary data.</text>
</comment>
<evidence type="ECO:0000313" key="3">
    <source>
        <dbReference type="Proteomes" id="UP001595764"/>
    </source>
</evidence>
<keyword evidence="3" id="KW-1185">Reference proteome</keyword>
<dbReference type="EMBL" id="JBHRWI010000081">
    <property type="protein sequence ID" value="MFC3517639.1"/>
    <property type="molecule type" value="Genomic_DNA"/>
</dbReference>
<name>A0ABV7QYQ7_9PSEU</name>
<keyword evidence="1" id="KW-1133">Transmembrane helix</keyword>
<gene>
    <name evidence="2" type="ORF">ACFORO_46290</name>
</gene>
<sequence length="562" mass="61361">MKQRFPAWLRLGIIVVAVVSLVGGIVVVVSDDGSGSEAASPIEPILRQPKIGLAGPGGRDDRRTLVLFDDGRRLRPSPPATQVAEEAQANAIQTANLVSRSTAWRMLPAADYRSGELNEYQTVVYVGTVYDAQLPPAFLDDVSRTRLPVVWIGSNIWQLFDHSPTLAGKWGWTWAPFREDKVTTVSYRDTELRRDPNAGIDVVGVRVTSAKAKAKVLARAKSADGVTSPWAVHSGSFTYLAEVPYSYVGAGDRYLAAADILLGVLAPDAPERRRALVRIEDIGPRTPPAEVRAITDYLSGRGVPFSLAVYPYYADPRGEANGGKPTFARLVDSPELVAALRDAVARGGTLVMHGYSHQYGETDNPYSGTSAADYEFYRATVDHKDNVRLSGPVPEDSPEWFRSRIATGLAEFDRVGLLRPDAFEFPHYGGSAVDYQEAGRIFPMRYDRGSYYAGQCDGGQCGLTDVSYREVYGQFFPYPVRDVYGTVVVPENVGNVAPAKFNQHAARTADDILADAKTHRVVTDSVVSFYYHPFLGIDDLRKVVEGIEGLGYRFVSPAAVAA</sequence>
<proteinExistence type="predicted"/>
<dbReference type="Pfam" id="PF10096">
    <property type="entry name" value="DUF2334"/>
    <property type="match status" value="1"/>
</dbReference>
<accession>A0ABV7QYQ7</accession>
<keyword evidence="1" id="KW-0812">Transmembrane</keyword>
<dbReference type="InterPro" id="IPR018763">
    <property type="entry name" value="DUF2334"/>
</dbReference>
<dbReference type="RefSeq" id="WP_377875655.1">
    <property type="nucleotide sequence ID" value="NZ_JBHMAY010000083.1"/>
</dbReference>
<feature type="transmembrane region" description="Helical" evidence="1">
    <location>
        <begin position="7"/>
        <end position="29"/>
    </location>
</feature>
<reference evidence="3" key="1">
    <citation type="journal article" date="2019" name="Int. J. Syst. Evol. Microbiol.">
        <title>The Global Catalogue of Microorganisms (GCM) 10K type strain sequencing project: providing services to taxonomists for standard genome sequencing and annotation.</title>
        <authorList>
            <consortium name="The Broad Institute Genomics Platform"/>
            <consortium name="The Broad Institute Genome Sequencing Center for Infectious Disease"/>
            <person name="Wu L."/>
            <person name="Ma J."/>
        </authorList>
    </citation>
    <scope>NUCLEOTIDE SEQUENCE [LARGE SCALE GENOMIC DNA]</scope>
    <source>
        <strain evidence="3">CGMCC 4.7682</strain>
    </source>
</reference>
<evidence type="ECO:0000313" key="2">
    <source>
        <dbReference type="EMBL" id="MFC3517639.1"/>
    </source>
</evidence>
<evidence type="ECO:0000256" key="1">
    <source>
        <dbReference type="SAM" id="Phobius"/>
    </source>
</evidence>
<keyword evidence="1" id="KW-0472">Membrane</keyword>
<organism evidence="2 3">
    <name type="scientific">Amycolatopsis halotolerans</name>
    <dbReference type="NCBI Taxonomy" id="330083"/>
    <lineage>
        <taxon>Bacteria</taxon>
        <taxon>Bacillati</taxon>
        <taxon>Actinomycetota</taxon>
        <taxon>Actinomycetes</taxon>
        <taxon>Pseudonocardiales</taxon>
        <taxon>Pseudonocardiaceae</taxon>
        <taxon>Amycolatopsis</taxon>
    </lineage>
</organism>